<protein>
    <submittedName>
        <fullName evidence="2">Uncharacterized protein</fullName>
    </submittedName>
</protein>
<keyword evidence="1" id="KW-0539">Nucleus</keyword>
<evidence type="ECO:0000256" key="1">
    <source>
        <dbReference type="ARBA" id="ARBA00023242"/>
    </source>
</evidence>
<dbReference type="AlphaFoldDB" id="A0A2K0TUU1"/>
<dbReference type="InterPro" id="IPR021858">
    <property type="entry name" value="Fun_TF"/>
</dbReference>
<dbReference type="EMBL" id="MTYI01000199">
    <property type="protein sequence ID" value="PNP49298.1"/>
    <property type="molecule type" value="Genomic_DNA"/>
</dbReference>
<comment type="caution">
    <text evidence="2">The sequence shown here is derived from an EMBL/GenBank/DDBJ whole genome shotgun (WGS) entry which is preliminary data.</text>
</comment>
<proteinExistence type="predicted"/>
<dbReference type="Proteomes" id="UP000236290">
    <property type="component" value="Unassembled WGS sequence"/>
</dbReference>
<gene>
    <name evidence="2" type="ORF">THARTR1_09966</name>
</gene>
<accession>A0A2K0TUU1</accession>
<sequence length="120" mass="13760">MGPMLVVEKAVKEWRTPRYDGPDVDSTPSSEPDLPENWDCYSAEAAHHAQDLYHCAQAWRFALLVYIERVFKWRLGEAPMSQIEFFACKVMNNLQSCRLSTLIQKRLLLPVFLAGCVSIL</sequence>
<dbReference type="Pfam" id="PF11951">
    <property type="entry name" value="Fungal_trans_2"/>
    <property type="match status" value="1"/>
</dbReference>
<organism evidence="2 3">
    <name type="scientific">Trichoderma harzianum</name>
    <name type="common">Hypocrea lixii</name>
    <dbReference type="NCBI Taxonomy" id="5544"/>
    <lineage>
        <taxon>Eukaryota</taxon>
        <taxon>Fungi</taxon>
        <taxon>Dikarya</taxon>
        <taxon>Ascomycota</taxon>
        <taxon>Pezizomycotina</taxon>
        <taxon>Sordariomycetes</taxon>
        <taxon>Hypocreomycetidae</taxon>
        <taxon>Hypocreales</taxon>
        <taxon>Hypocreaceae</taxon>
        <taxon>Trichoderma</taxon>
    </lineage>
</organism>
<reference evidence="2 3" key="1">
    <citation type="submission" date="2017-02" db="EMBL/GenBank/DDBJ databases">
        <title>Genomes of Trichoderma spp. with biocontrol activity.</title>
        <authorList>
            <person name="Gardiner D."/>
            <person name="Kazan K."/>
            <person name="Vos C."/>
            <person name="Harvey P."/>
        </authorList>
    </citation>
    <scope>NUCLEOTIDE SEQUENCE [LARGE SCALE GENOMIC DNA]</scope>
    <source>
        <strain evidence="2 3">Tr1</strain>
    </source>
</reference>
<dbReference type="OrthoDB" id="4894353at2759"/>
<name>A0A2K0TUU1_TRIHA</name>
<evidence type="ECO:0000313" key="3">
    <source>
        <dbReference type="Proteomes" id="UP000236290"/>
    </source>
</evidence>
<evidence type="ECO:0000313" key="2">
    <source>
        <dbReference type="EMBL" id="PNP49298.1"/>
    </source>
</evidence>